<dbReference type="PANTHER" id="PTHR24198">
    <property type="entry name" value="ANKYRIN REPEAT AND PROTEIN KINASE DOMAIN-CONTAINING PROTEIN"/>
    <property type="match status" value="1"/>
</dbReference>
<dbReference type="InterPro" id="IPR002110">
    <property type="entry name" value="Ankyrin_rpt"/>
</dbReference>
<feature type="compositionally biased region" description="Basic and acidic residues" evidence="4">
    <location>
        <begin position="727"/>
        <end position="750"/>
    </location>
</feature>
<evidence type="ECO:0000256" key="4">
    <source>
        <dbReference type="SAM" id="MobiDB-lite"/>
    </source>
</evidence>
<sequence length="763" mass="84698">MATAIADIPQMVHPELDILFERAADFDEATILNRLTSIVGHKPTERQVVSLWKGCLCKPDQKYPESRAKPSRDPPHQDQDRPLPLLKAFTSTASELWAPDATVELAPSTKAYMLSWGLSPLGSAAAQGNLEIAKLLIENANAPDIAKMGLPLRLAARYNHPEIIRLLMAAGAEVDAKPENSTSGKTAMWLAMQENCPDAAKELLKHKPEVNVTWSNMTMLWLAIRDRHEDLFQDLLDAGADPTLYRGSEILPPLVAVCVTTSEIGPLKKLFLYNLKVDDKTDCGMTPLHWIDKRTTVETVKLVIGRGFPVNVADEEGLTPLSKALLCKNLEVVRYLVLEGGADVNKGCMGRHGSTLHIACNEPGLGLEWVKFLVDHGFRINYGLALNLGTAFQATCLRRGDDDGQKQAILRYLVNRDRFSVQAGQQRFSTERGATWIGSTLSAAILGGAELDIVKKLIELGDEVIIQDAIGRRPIHFTAYRGVAYVECLVQAGASLDDKDLLGRNMLHMAVLGGHLDVVKYILNHNKDLVHAVDHDGWTPLLWAMRQDKNWGVNTAHLADIVQELLRCGASRLVKGNTASRTWSAFELARVYGRSEDIVNLVTPTEDELRSMAHNDRKSWLTSIKYSKLVSWRMKGFTHGDFTLLSCDACLLCHTCDDYSICFKCHRSALHGRIHRFPTHQLKMVPEPESDFKFTAFEEEIDEEHDEGSSEGKAWENPSAQNATKSGHQEGKNDSSKDDKEDDTGKEHDQSWVILNAPAESEG</sequence>
<dbReference type="Gene3D" id="1.25.40.20">
    <property type="entry name" value="Ankyrin repeat-containing domain"/>
    <property type="match status" value="3"/>
</dbReference>
<feature type="compositionally biased region" description="Basic and acidic residues" evidence="4">
    <location>
        <begin position="62"/>
        <end position="81"/>
    </location>
</feature>
<comment type="caution">
    <text evidence="5">The sequence shown here is derived from an EMBL/GenBank/DDBJ whole genome shotgun (WGS) entry which is preliminary data.</text>
</comment>
<reference evidence="5" key="1">
    <citation type="submission" date="2023-06" db="EMBL/GenBank/DDBJ databases">
        <title>Genome-scale phylogeny and comparative genomics of the fungal order Sordariales.</title>
        <authorList>
            <consortium name="Lawrence Berkeley National Laboratory"/>
            <person name="Hensen N."/>
            <person name="Bonometti L."/>
            <person name="Westerberg I."/>
            <person name="Brannstrom I.O."/>
            <person name="Guillou S."/>
            <person name="Cros-Aarteil S."/>
            <person name="Calhoun S."/>
            <person name="Haridas S."/>
            <person name="Kuo A."/>
            <person name="Mondo S."/>
            <person name="Pangilinan J."/>
            <person name="Riley R."/>
            <person name="Labutti K."/>
            <person name="Andreopoulos B."/>
            <person name="Lipzen A."/>
            <person name="Chen C."/>
            <person name="Yanf M."/>
            <person name="Daum C."/>
            <person name="Ng V."/>
            <person name="Clum A."/>
            <person name="Steindorff A."/>
            <person name="Ohm R."/>
            <person name="Martin F."/>
            <person name="Silar P."/>
            <person name="Natvig D."/>
            <person name="Lalanne C."/>
            <person name="Gautier V."/>
            <person name="Ament-Velasquez S.L."/>
            <person name="Kruys A."/>
            <person name="Hutchinson M.I."/>
            <person name="Powell A.J."/>
            <person name="Barry K."/>
            <person name="Miller A.N."/>
            <person name="Grigoriev I.V."/>
            <person name="Debuchy R."/>
            <person name="Gladieux P."/>
            <person name="Thoren M.H."/>
            <person name="Johannesson H."/>
        </authorList>
    </citation>
    <scope>NUCLEOTIDE SEQUENCE</scope>
    <source>
        <strain evidence="5">CBS 307.81</strain>
    </source>
</reference>
<accession>A0AA40D835</accession>
<evidence type="ECO:0000256" key="3">
    <source>
        <dbReference type="PROSITE-ProRule" id="PRU00023"/>
    </source>
</evidence>
<feature type="repeat" description="ANK" evidence="3">
    <location>
        <begin position="502"/>
        <end position="529"/>
    </location>
</feature>
<evidence type="ECO:0000313" key="5">
    <source>
        <dbReference type="EMBL" id="KAK0666431.1"/>
    </source>
</evidence>
<feature type="region of interest" description="Disordered" evidence="4">
    <location>
        <begin position="62"/>
        <end position="82"/>
    </location>
</feature>
<keyword evidence="2 3" id="KW-0040">ANK repeat</keyword>
<dbReference type="Proteomes" id="UP001174997">
    <property type="component" value="Unassembled WGS sequence"/>
</dbReference>
<dbReference type="Pfam" id="PF12796">
    <property type="entry name" value="Ank_2"/>
    <property type="match status" value="4"/>
</dbReference>
<dbReference type="InterPro" id="IPR036770">
    <property type="entry name" value="Ankyrin_rpt-contain_sf"/>
</dbReference>
<dbReference type="PROSITE" id="PS50297">
    <property type="entry name" value="ANK_REP_REGION"/>
    <property type="match status" value="2"/>
</dbReference>
<gene>
    <name evidence="5" type="ORF">QBC41DRAFT_375343</name>
</gene>
<evidence type="ECO:0000256" key="1">
    <source>
        <dbReference type="ARBA" id="ARBA00022737"/>
    </source>
</evidence>
<organism evidence="5 6">
    <name type="scientific">Cercophora samala</name>
    <dbReference type="NCBI Taxonomy" id="330535"/>
    <lineage>
        <taxon>Eukaryota</taxon>
        <taxon>Fungi</taxon>
        <taxon>Dikarya</taxon>
        <taxon>Ascomycota</taxon>
        <taxon>Pezizomycotina</taxon>
        <taxon>Sordariomycetes</taxon>
        <taxon>Sordariomycetidae</taxon>
        <taxon>Sordariales</taxon>
        <taxon>Lasiosphaeriaceae</taxon>
        <taxon>Cercophora</taxon>
    </lineage>
</organism>
<dbReference type="SUPFAM" id="SSF48403">
    <property type="entry name" value="Ankyrin repeat"/>
    <property type="match status" value="1"/>
</dbReference>
<protein>
    <submittedName>
        <fullName evidence="5">Ankyrin repeat-containing domain protein</fullName>
    </submittedName>
</protein>
<dbReference type="SMART" id="SM00248">
    <property type="entry name" value="ANK"/>
    <property type="match status" value="10"/>
</dbReference>
<dbReference type="EMBL" id="JAULSY010000088">
    <property type="protein sequence ID" value="KAK0666431.1"/>
    <property type="molecule type" value="Genomic_DNA"/>
</dbReference>
<feature type="repeat" description="ANK" evidence="3">
    <location>
        <begin position="283"/>
        <end position="315"/>
    </location>
</feature>
<name>A0AA40D835_9PEZI</name>
<keyword evidence="1" id="KW-0677">Repeat</keyword>
<dbReference type="PANTHER" id="PTHR24198:SF194">
    <property type="entry name" value="INVERSIN-A"/>
    <property type="match status" value="1"/>
</dbReference>
<feature type="region of interest" description="Disordered" evidence="4">
    <location>
        <begin position="701"/>
        <end position="763"/>
    </location>
</feature>
<dbReference type="PROSITE" id="PS50088">
    <property type="entry name" value="ANK_REPEAT"/>
    <property type="match status" value="3"/>
</dbReference>
<evidence type="ECO:0000256" key="2">
    <source>
        <dbReference type="ARBA" id="ARBA00023043"/>
    </source>
</evidence>
<feature type="repeat" description="ANK" evidence="3">
    <location>
        <begin position="147"/>
        <end position="179"/>
    </location>
</feature>
<dbReference type="AlphaFoldDB" id="A0AA40D835"/>
<proteinExistence type="predicted"/>
<evidence type="ECO:0000313" key="6">
    <source>
        <dbReference type="Proteomes" id="UP001174997"/>
    </source>
</evidence>
<keyword evidence="6" id="KW-1185">Reference proteome</keyword>